<name>A0AA38MA03_9CUCU</name>
<dbReference type="AlphaFoldDB" id="A0AA38MA03"/>
<evidence type="ECO:0000313" key="2">
    <source>
        <dbReference type="Proteomes" id="UP001168821"/>
    </source>
</evidence>
<sequence length="160" mass="17893">MLLPTEEETAMSPKPFRATMTEVMRSGIEVPAARKVSPITSGGIRTVSPTTFAHQTIRYEYAAIQTMLPTNVTGKNFLPAQNAKISVDGRTPDKFMTALNKTCALNKRSNSTWLLETAEEDFIGTFGVWRRFVGRCRNCQLRKNLRGFAFLWVRGAARAC</sequence>
<protein>
    <submittedName>
        <fullName evidence="1">Uncharacterized protein</fullName>
    </submittedName>
</protein>
<keyword evidence="2" id="KW-1185">Reference proteome</keyword>
<organism evidence="1 2">
    <name type="scientific">Zophobas morio</name>
    <dbReference type="NCBI Taxonomy" id="2755281"/>
    <lineage>
        <taxon>Eukaryota</taxon>
        <taxon>Metazoa</taxon>
        <taxon>Ecdysozoa</taxon>
        <taxon>Arthropoda</taxon>
        <taxon>Hexapoda</taxon>
        <taxon>Insecta</taxon>
        <taxon>Pterygota</taxon>
        <taxon>Neoptera</taxon>
        <taxon>Endopterygota</taxon>
        <taxon>Coleoptera</taxon>
        <taxon>Polyphaga</taxon>
        <taxon>Cucujiformia</taxon>
        <taxon>Tenebrionidae</taxon>
        <taxon>Zophobas</taxon>
    </lineage>
</organism>
<comment type="caution">
    <text evidence="1">The sequence shown here is derived from an EMBL/GenBank/DDBJ whole genome shotgun (WGS) entry which is preliminary data.</text>
</comment>
<dbReference type="EMBL" id="JALNTZ010000006">
    <property type="protein sequence ID" value="KAJ3648609.1"/>
    <property type="molecule type" value="Genomic_DNA"/>
</dbReference>
<evidence type="ECO:0000313" key="1">
    <source>
        <dbReference type="EMBL" id="KAJ3648609.1"/>
    </source>
</evidence>
<reference evidence="1" key="1">
    <citation type="journal article" date="2023" name="G3 (Bethesda)">
        <title>Whole genome assemblies of Zophobas morio and Tenebrio molitor.</title>
        <authorList>
            <person name="Kaur S."/>
            <person name="Stinson S.A."/>
            <person name="diCenzo G.C."/>
        </authorList>
    </citation>
    <scope>NUCLEOTIDE SEQUENCE</scope>
    <source>
        <strain evidence="1">QUZm001</strain>
    </source>
</reference>
<dbReference type="Proteomes" id="UP001168821">
    <property type="component" value="Unassembled WGS sequence"/>
</dbReference>
<gene>
    <name evidence="1" type="ORF">Zmor_020402</name>
</gene>
<accession>A0AA38MA03</accession>
<proteinExistence type="predicted"/>